<evidence type="ECO:0000256" key="2">
    <source>
        <dbReference type="ARBA" id="ARBA00022741"/>
    </source>
</evidence>
<accession>A0ABP1CAZ6</accession>
<organism evidence="10 11">
    <name type="scientific">Candidatus Methylocalor cossyra</name>
    <dbReference type="NCBI Taxonomy" id="3108543"/>
    <lineage>
        <taxon>Bacteria</taxon>
        <taxon>Pseudomonadati</taxon>
        <taxon>Pseudomonadota</taxon>
        <taxon>Gammaproteobacteria</taxon>
        <taxon>Methylococcales</taxon>
        <taxon>Methylococcaceae</taxon>
        <taxon>Candidatus Methylocalor</taxon>
    </lineage>
</organism>
<evidence type="ECO:0000313" key="11">
    <source>
        <dbReference type="Proteomes" id="UP001497493"/>
    </source>
</evidence>
<evidence type="ECO:0000259" key="8">
    <source>
        <dbReference type="PROSITE" id="PS51192"/>
    </source>
</evidence>
<sequence>MDDLDALFGPEGALARHLAHFRPRPGQAAMARAVAAALQERRSLVAEAGTGTGKTLAYLAPAILSGRKVIVSTATKTLQDQLFHKDLPLLRDALERPFRSALLKGRSNYLCLYRLDHALGFGAGQGGAEARALESIRRWAATTGTGDIAEVTEVPESSPFWPQATSTADNCLGQDCPRYRECFLVKARRAALEADILVINHHLLWADWTLRSDGFGELLPEAGVVVVDEAHQLLDSAQQFLGLSLSSRQLVELARDIAVEQGKVAPEATPVTQGAKQLEHRTGELRLRLGGDPRREAWHTLEQTPGVPEGLAELQRHLVQLQEDLKTLAILSKGMESCYKRCGELAARLESFLDQEQAEMVRWAEIHRRGFVLNRTPLTIAEAFRQCRHASRAVWVFTSATLSVGGDFTHFVDQCGLEEAECQSWDSPFDYRHQALLYLPEAMPDPSTAGYTQAVVRAALPVLEASRGRAFLLFTSHQALLEAATALAGRLPYPLFVQGRQPKTALLEAFKRAGNGVLLGTGSFWEGVDVPGPALSCVIIDKLPFASPTDPVLSARLDNLRRAGRNPFLTLQLPIAVIALKQGIGRLLRDANDRGVLMLCDPRLLSRSYGRRFLDSLPEIPRTRSLAEVQSFFAASPPEDPPA</sequence>
<dbReference type="SMART" id="SM00491">
    <property type="entry name" value="HELICc2"/>
    <property type="match status" value="1"/>
</dbReference>
<proteinExistence type="inferred from homology"/>
<dbReference type="EMBL" id="OZ026884">
    <property type="protein sequence ID" value="CAL1241418.1"/>
    <property type="molecule type" value="Genomic_DNA"/>
</dbReference>
<dbReference type="PROSITE" id="PS51192">
    <property type="entry name" value="HELICASE_ATP_BIND_1"/>
    <property type="match status" value="1"/>
</dbReference>
<evidence type="ECO:0000256" key="1">
    <source>
        <dbReference type="ARBA" id="ARBA00001966"/>
    </source>
</evidence>
<comment type="cofactor">
    <cofactor evidence="1">
        <name>[4Fe-4S] cluster</name>
        <dbReference type="ChEBI" id="CHEBI:49883"/>
    </cofactor>
</comment>
<feature type="domain" description="Helicase ATP-binding" evidence="8">
    <location>
        <begin position="35"/>
        <end position="265"/>
    </location>
</feature>
<evidence type="ECO:0000256" key="3">
    <source>
        <dbReference type="ARBA" id="ARBA00022801"/>
    </source>
</evidence>
<feature type="domain" description="Helicase ATP-binding" evidence="9">
    <location>
        <begin position="13"/>
        <end position="289"/>
    </location>
</feature>
<protein>
    <recommendedName>
        <fullName evidence="6">DNA 5'-3' helicase</fullName>
        <ecNumber evidence="6">5.6.2.3</ecNumber>
    </recommendedName>
</protein>
<dbReference type="InterPro" id="IPR014013">
    <property type="entry name" value="Helic_SF1/SF2_ATP-bd_DinG/Rad3"/>
</dbReference>
<keyword evidence="10" id="KW-0347">Helicase</keyword>
<dbReference type="SUPFAM" id="SSF52540">
    <property type="entry name" value="P-loop containing nucleoside triphosphate hydrolases"/>
    <property type="match status" value="2"/>
</dbReference>
<dbReference type="Proteomes" id="UP001497493">
    <property type="component" value="Chromosome"/>
</dbReference>
<keyword evidence="2" id="KW-0547">Nucleotide-binding</keyword>
<evidence type="ECO:0000256" key="7">
    <source>
        <dbReference type="ARBA" id="ARBA00048954"/>
    </source>
</evidence>
<comment type="similarity">
    <text evidence="5">Belongs to the helicase family. DinG subfamily.</text>
</comment>
<dbReference type="GO" id="GO:0004386">
    <property type="term" value="F:helicase activity"/>
    <property type="evidence" value="ECO:0007669"/>
    <property type="project" value="UniProtKB-KW"/>
</dbReference>
<dbReference type="PROSITE" id="PS51193">
    <property type="entry name" value="HELICASE_ATP_BIND_2"/>
    <property type="match status" value="1"/>
</dbReference>
<dbReference type="InterPro" id="IPR011545">
    <property type="entry name" value="DEAD/DEAH_box_helicase_dom"/>
</dbReference>
<dbReference type="InterPro" id="IPR045028">
    <property type="entry name" value="DinG/Rad3-like"/>
</dbReference>
<evidence type="ECO:0000313" key="10">
    <source>
        <dbReference type="EMBL" id="CAL1241418.1"/>
    </source>
</evidence>
<dbReference type="InterPro" id="IPR014001">
    <property type="entry name" value="Helicase_ATP-bd"/>
</dbReference>
<name>A0ABP1CAZ6_9GAMM</name>
<dbReference type="Gene3D" id="3.40.50.300">
    <property type="entry name" value="P-loop containing nucleotide triphosphate hydrolases"/>
    <property type="match status" value="2"/>
</dbReference>
<dbReference type="RefSeq" id="WP_348757938.1">
    <property type="nucleotide sequence ID" value="NZ_OZ026884.1"/>
</dbReference>
<dbReference type="InterPro" id="IPR006555">
    <property type="entry name" value="ATP-dep_Helicase_C"/>
</dbReference>
<evidence type="ECO:0000256" key="4">
    <source>
        <dbReference type="ARBA" id="ARBA00022840"/>
    </source>
</evidence>
<evidence type="ECO:0000259" key="9">
    <source>
        <dbReference type="PROSITE" id="PS51193"/>
    </source>
</evidence>
<dbReference type="SMART" id="SM00487">
    <property type="entry name" value="DEXDc"/>
    <property type="match status" value="1"/>
</dbReference>
<comment type="catalytic activity">
    <reaction evidence="7">
        <text>ATP + H2O = ADP + phosphate + H(+)</text>
        <dbReference type="Rhea" id="RHEA:13065"/>
        <dbReference type="ChEBI" id="CHEBI:15377"/>
        <dbReference type="ChEBI" id="CHEBI:15378"/>
        <dbReference type="ChEBI" id="CHEBI:30616"/>
        <dbReference type="ChEBI" id="CHEBI:43474"/>
        <dbReference type="ChEBI" id="CHEBI:456216"/>
        <dbReference type="EC" id="5.6.2.3"/>
    </reaction>
</comment>
<keyword evidence="4" id="KW-0067">ATP-binding</keyword>
<keyword evidence="11" id="KW-1185">Reference proteome</keyword>
<dbReference type="Pfam" id="PF00270">
    <property type="entry name" value="DEAD"/>
    <property type="match status" value="1"/>
</dbReference>
<evidence type="ECO:0000256" key="6">
    <source>
        <dbReference type="ARBA" id="ARBA00044969"/>
    </source>
</evidence>
<dbReference type="PANTHER" id="PTHR11472:SF34">
    <property type="entry name" value="REGULATOR OF TELOMERE ELONGATION HELICASE 1"/>
    <property type="match status" value="1"/>
</dbReference>
<gene>
    <name evidence="10" type="primary">yoaA</name>
    <name evidence="10" type="ORF">MECH1_V1_2642</name>
</gene>
<evidence type="ECO:0000256" key="5">
    <source>
        <dbReference type="ARBA" id="ARBA00038058"/>
    </source>
</evidence>
<dbReference type="PANTHER" id="PTHR11472">
    <property type="entry name" value="DNA REPAIR DEAD HELICASE RAD3/XP-D SUBFAMILY MEMBER"/>
    <property type="match status" value="1"/>
</dbReference>
<keyword evidence="3" id="KW-0378">Hydrolase</keyword>
<dbReference type="InterPro" id="IPR027417">
    <property type="entry name" value="P-loop_NTPase"/>
</dbReference>
<reference evidence="10 11" key="1">
    <citation type="submission" date="2024-04" db="EMBL/GenBank/DDBJ databases">
        <authorList>
            <person name="Cremers G."/>
        </authorList>
    </citation>
    <scope>NUCLEOTIDE SEQUENCE [LARGE SCALE GENOMIC DNA]</scope>
    <source>
        <strain evidence="10">MeCH1-AG</strain>
    </source>
</reference>
<dbReference type="Pfam" id="PF13307">
    <property type="entry name" value="Helicase_C_2"/>
    <property type="match status" value="1"/>
</dbReference>
<dbReference type="EC" id="5.6.2.3" evidence="6"/>